<dbReference type="AlphaFoldDB" id="H5ST47"/>
<sequence length="183" mass="19843">MKVLKSFAVMALLFVFLLWRAESYSQAPAVVELVALADRTVELVQLALQHASFSFFALTVRDAQWHAQSAINILEGPSSPRYDPQYGAQTATPGAISQAKELVERLKQSEFASDLEAAGNHLVVFLSAADEKIVSGRSGNNIAQIRAQVQLGLGFLKAALGCGDDPLSIGGARAIQEYLRKRR</sequence>
<accession>H5ST47</accession>
<organism evidence="1">
    <name type="scientific">Acetithermum autotrophicum</name>
    <dbReference type="NCBI Taxonomy" id="1446466"/>
    <lineage>
        <taxon>Bacteria</taxon>
        <taxon>Candidatus Bipolaricaulota</taxon>
        <taxon>Candidatus Acetithermum</taxon>
    </lineage>
</organism>
<name>H5ST47_ACEAU</name>
<reference evidence="1" key="1">
    <citation type="journal article" date="2005" name="Environ. Microbiol.">
        <title>Genetic and functional properties of uncultivated thermophilic crenarchaeotes from a subsurface gold mine as revealed by analysis of genome fragments.</title>
        <authorList>
            <person name="Nunoura T."/>
            <person name="Hirayama H."/>
            <person name="Takami H."/>
            <person name="Oida H."/>
            <person name="Nishi S."/>
            <person name="Shimamura S."/>
            <person name="Suzuki Y."/>
            <person name="Inagaki F."/>
            <person name="Takai K."/>
            <person name="Nealson K.H."/>
            <person name="Horikoshi K."/>
        </authorList>
    </citation>
    <scope>NUCLEOTIDE SEQUENCE</scope>
</reference>
<proteinExistence type="predicted"/>
<protein>
    <submittedName>
        <fullName evidence="1">Uncharacterized protein</fullName>
    </submittedName>
</protein>
<reference evidence="1" key="2">
    <citation type="journal article" date="2012" name="PLoS ONE">
        <title>A Deeply Branching Thermophilic Bacterium with an Ancient Acetyl-CoA Pathway Dominates a Subsurface Ecosystem.</title>
        <authorList>
            <person name="Takami H."/>
            <person name="Noguchi H."/>
            <person name="Takaki Y."/>
            <person name="Uchiyama I."/>
            <person name="Toyoda A."/>
            <person name="Nishi S."/>
            <person name="Chee G.-J."/>
            <person name="Arai W."/>
            <person name="Nunoura T."/>
            <person name="Itoh T."/>
            <person name="Hattori M."/>
            <person name="Takai K."/>
        </authorList>
    </citation>
    <scope>NUCLEOTIDE SEQUENCE</scope>
</reference>
<evidence type="ECO:0000313" key="1">
    <source>
        <dbReference type="EMBL" id="BAL59337.1"/>
    </source>
</evidence>
<gene>
    <name evidence="1" type="ORF">HGMM_OP3C492</name>
</gene>
<dbReference type="EMBL" id="AP011802">
    <property type="protein sequence ID" value="BAL59337.1"/>
    <property type="molecule type" value="Genomic_DNA"/>
</dbReference>